<dbReference type="PhylomeDB" id="R7QPJ8"/>
<comment type="similarity">
    <text evidence="2">Belongs to the AB hydrolase superfamily. Epoxide hydrolase family.</text>
</comment>
<dbReference type="PANTHER" id="PTHR43329">
    <property type="entry name" value="EPOXIDE HYDROLASE"/>
    <property type="match status" value="1"/>
</dbReference>
<gene>
    <name evidence="5" type="ORF">CHC_T00006949001</name>
</gene>
<dbReference type="PRINTS" id="PR00412">
    <property type="entry name" value="EPOXHYDRLASE"/>
</dbReference>
<keyword evidence="3" id="KW-0732">Signal</keyword>
<organism evidence="5 6">
    <name type="scientific">Chondrus crispus</name>
    <name type="common">Carrageen Irish moss</name>
    <name type="synonym">Polymorpha crispa</name>
    <dbReference type="NCBI Taxonomy" id="2769"/>
    <lineage>
        <taxon>Eukaryota</taxon>
        <taxon>Rhodophyta</taxon>
        <taxon>Florideophyceae</taxon>
        <taxon>Rhodymeniophycidae</taxon>
        <taxon>Gigartinales</taxon>
        <taxon>Gigartinaceae</taxon>
        <taxon>Chondrus</taxon>
    </lineage>
</organism>
<evidence type="ECO:0000313" key="6">
    <source>
        <dbReference type="Proteomes" id="UP000012073"/>
    </source>
</evidence>
<evidence type="ECO:0000256" key="1">
    <source>
        <dbReference type="ARBA" id="ARBA00022801"/>
    </source>
</evidence>
<keyword evidence="6" id="KW-1185">Reference proteome</keyword>
<name>R7QPJ8_CHOCR</name>
<dbReference type="AlphaFoldDB" id="R7QPJ8"/>
<reference evidence="6" key="1">
    <citation type="journal article" date="2013" name="Proc. Natl. Acad. Sci. U.S.A.">
        <title>Genome structure and metabolic features in the red seaweed Chondrus crispus shed light on evolution of the Archaeplastida.</title>
        <authorList>
            <person name="Collen J."/>
            <person name="Porcel B."/>
            <person name="Carre W."/>
            <person name="Ball S.G."/>
            <person name="Chaparro C."/>
            <person name="Tonon T."/>
            <person name="Barbeyron T."/>
            <person name="Michel G."/>
            <person name="Noel B."/>
            <person name="Valentin K."/>
            <person name="Elias M."/>
            <person name="Artiguenave F."/>
            <person name="Arun A."/>
            <person name="Aury J.M."/>
            <person name="Barbosa-Neto J.F."/>
            <person name="Bothwell J.H."/>
            <person name="Bouget F.Y."/>
            <person name="Brillet L."/>
            <person name="Cabello-Hurtado F."/>
            <person name="Capella-Gutierrez S."/>
            <person name="Charrier B."/>
            <person name="Cladiere L."/>
            <person name="Cock J.M."/>
            <person name="Coelho S.M."/>
            <person name="Colleoni C."/>
            <person name="Czjzek M."/>
            <person name="Da Silva C."/>
            <person name="Delage L."/>
            <person name="Denoeud F."/>
            <person name="Deschamps P."/>
            <person name="Dittami S.M."/>
            <person name="Gabaldon T."/>
            <person name="Gachon C.M."/>
            <person name="Groisillier A."/>
            <person name="Herve C."/>
            <person name="Jabbari K."/>
            <person name="Katinka M."/>
            <person name="Kloareg B."/>
            <person name="Kowalczyk N."/>
            <person name="Labadie K."/>
            <person name="Leblanc C."/>
            <person name="Lopez P.J."/>
            <person name="McLachlan D.H."/>
            <person name="Meslet-Cladiere L."/>
            <person name="Moustafa A."/>
            <person name="Nehr Z."/>
            <person name="Nyvall Collen P."/>
            <person name="Panaud O."/>
            <person name="Partensky F."/>
            <person name="Poulain J."/>
            <person name="Rensing S.A."/>
            <person name="Rousvoal S."/>
            <person name="Samson G."/>
            <person name="Symeonidi A."/>
            <person name="Weissenbach J."/>
            <person name="Zambounis A."/>
            <person name="Wincker P."/>
            <person name="Boyen C."/>
        </authorList>
    </citation>
    <scope>NUCLEOTIDE SEQUENCE [LARGE SCALE GENOMIC DNA]</scope>
    <source>
        <strain evidence="6">cv. Stackhouse</strain>
    </source>
</reference>
<dbReference type="InterPro" id="IPR000639">
    <property type="entry name" value="Epox_hydrolase-like"/>
</dbReference>
<dbReference type="KEGG" id="ccp:CHC_T00006949001"/>
<dbReference type="EMBL" id="HG002103">
    <property type="protein sequence ID" value="CDF39999.1"/>
    <property type="molecule type" value="Genomic_DNA"/>
</dbReference>
<dbReference type="OrthoDB" id="408373at2759"/>
<dbReference type="Pfam" id="PF00561">
    <property type="entry name" value="Abhydrolase_1"/>
    <property type="match status" value="1"/>
</dbReference>
<keyword evidence="1" id="KW-0378">Hydrolase</keyword>
<dbReference type="RefSeq" id="XP_005710293.1">
    <property type="nucleotide sequence ID" value="XM_005710236.1"/>
</dbReference>
<feature type="signal peptide" evidence="3">
    <location>
        <begin position="1"/>
        <end position="29"/>
    </location>
</feature>
<feature type="domain" description="AB hydrolase-1" evidence="4">
    <location>
        <begin position="66"/>
        <end position="219"/>
    </location>
</feature>
<protein>
    <recommendedName>
        <fullName evidence="4">AB hydrolase-1 domain-containing protein</fullName>
    </recommendedName>
</protein>
<evidence type="ECO:0000256" key="3">
    <source>
        <dbReference type="SAM" id="SignalP"/>
    </source>
</evidence>
<dbReference type="Gene3D" id="3.40.50.1820">
    <property type="entry name" value="alpha/beta hydrolase"/>
    <property type="match status" value="1"/>
</dbReference>
<dbReference type="STRING" id="2769.R7QPJ8"/>
<dbReference type="InterPro" id="IPR029058">
    <property type="entry name" value="AB_hydrolase_fold"/>
</dbReference>
<sequence length="321" mass="35548">MSCRSSASFWKSHVLVAVTLYLAIVDATATCTVDTPDSIPPGYTSYLQKDASVNLYYVRRDNATGPTVVLLHGWPQNWASWYRVMRLFPSSYDVIAVNLRGVSPSNAPSTGYTKAIMARDIRALLNSLNLRKVHLVGHDIGGMVSYAFAVQYPKRALSLTIIDVPLPGTPAFDQVNVDPRAWHFGFNAAKEFPEALTTGRESFFYSKFMRELSGGPDALTPQEIRVSVNAYSVPSTAHAGFEWYRAFAQDAEDNKEFAEREKLTLPVLALTGSILSPEPYVFFMMQDLAKNVSGHSIDSGHFIPEEAPEQLVKLVTAFLPK</sequence>
<evidence type="ECO:0000313" key="5">
    <source>
        <dbReference type="EMBL" id="CDF39999.1"/>
    </source>
</evidence>
<dbReference type="SUPFAM" id="SSF53474">
    <property type="entry name" value="alpha/beta-Hydrolases"/>
    <property type="match status" value="1"/>
</dbReference>
<feature type="chain" id="PRO_5004454804" description="AB hydrolase-1 domain-containing protein" evidence="3">
    <location>
        <begin position="30"/>
        <end position="321"/>
    </location>
</feature>
<dbReference type="PRINTS" id="PR00111">
    <property type="entry name" value="ABHYDROLASE"/>
</dbReference>
<proteinExistence type="inferred from homology"/>
<dbReference type="GeneID" id="17318011"/>
<evidence type="ECO:0000259" key="4">
    <source>
        <dbReference type="Pfam" id="PF00561"/>
    </source>
</evidence>
<evidence type="ECO:0000256" key="2">
    <source>
        <dbReference type="ARBA" id="ARBA00038334"/>
    </source>
</evidence>
<dbReference type="Proteomes" id="UP000012073">
    <property type="component" value="Unassembled WGS sequence"/>
</dbReference>
<dbReference type="GO" id="GO:0016787">
    <property type="term" value="F:hydrolase activity"/>
    <property type="evidence" value="ECO:0007669"/>
    <property type="project" value="UniProtKB-KW"/>
</dbReference>
<accession>R7QPJ8</accession>
<dbReference type="InterPro" id="IPR000073">
    <property type="entry name" value="AB_hydrolase_1"/>
</dbReference>
<dbReference type="Gramene" id="CDF39999">
    <property type="protein sequence ID" value="CDF39999"/>
    <property type="gene ID" value="CHC_T00006949001"/>
</dbReference>